<dbReference type="InterPro" id="IPR013103">
    <property type="entry name" value="RVT_2"/>
</dbReference>
<dbReference type="GO" id="GO:0071897">
    <property type="term" value="P:DNA biosynthetic process"/>
    <property type="evidence" value="ECO:0007669"/>
    <property type="project" value="UniProtKB-ARBA"/>
</dbReference>
<feature type="compositionally biased region" description="Polar residues" evidence="5">
    <location>
        <begin position="760"/>
        <end position="781"/>
    </location>
</feature>
<dbReference type="Pfam" id="PF22936">
    <property type="entry name" value="Pol_BBD"/>
    <property type="match status" value="1"/>
</dbReference>
<accession>A0ABD2W9Z2</accession>
<dbReference type="SUPFAM" id="SSF53098">
    <property type="entry name" value="Ribonuclease H-like"/>
    <property type="match status" value="1"/>
</dbReference>
<evidence type="ECO:0000313" key="8">
    <source>
        <dbReference type="Proteomes" id="UP001627154"/>
    </source>
</evidence>
<keyword evidence="3" id="KW-0064">Aspartyl protease</keyword>
<proteinExistence type="predicted"/>
<dbReference type="Pfam" id="PF13976">
    <property type="entry name" value="gag_pre-integrs"/>
    <property type="match status" value="1"/>
</dbReference>
<evidence type="ECO:0000313" key="7">
    <source>
        <dbReference type="EMBL" id="KAL3389292.1"/>
    </source>
</evidence>
<dbReference type="GO" id="GO:0046872">
    <property type="term" value="F:metal ion binding"/>
    <property type="evidence" value="ECO:0007669"/>
    <property type="project" value="UniProtKB-KW"/>
</dbReference>
<comment type="caution">
    <text evidence="7">The sequence shown here is derived from an EMBL/GenBank/DDBJ whole genome shotgun (WGS) entry which is preliminary data.</text>
</comment>
<evidence type="ECO:0000259" key="6">
    <source>
        <dbReference type="PROSITE" id="PS50994"/>
    </source>
</evidence>
<sequence length="1416" mass="158872">MATPPDSPGPEEALFEFESARARHQTTRPVALEELLRQTKFSRQEIRVMYRGFKQCETRRRRKVRLTPYAQHRPGPKMSESQSTTHTPRFELLTRENYDTWRIQVEALLIKNDSSDYVSGDTPAPEIVTGNGAAASEALYKAWLTKDRKAKSDLILSISPSELKEIQNCASSRDVWEKLESTYASKTPARKAALYKQLTQHKMADSDSMIEHLKSFFDASDKLKSTGANLDDDLLAIMLLQSLPNSFEISDARLSHVISYPSSRFLKSRYSKSIDLATEKTKIIIIRPYFHIRDPTSIAPQAALPRNPRKKGHKEADCFKKKKQESKGDSSNLCFFTGTAVNTRWCLDSGSTSHVCSNKDRFQNTSRTTGRLQLASDATANICAKGDVSIKTSESCQIITLKDTLYVPDLRTNLVSVAKTVDAGFKVTFDKDCAVVLDHDGEIQAQADRIGDLYFFNDAEVSHGIAAFSKTKVSMNEWHARLGHLNSKDLKTMFAKKHAEGVDDVQIEDIDQCSTCAAAKMTREPFQPRTKYATKLLEVVHSDVCGPMRTTMKGGARWFVTFIDEHTRFCAVYFMREKAQVTDKFIEFKNFVENQTGLTIKELQSDGGKEYNNNRQNTLLKDAGIKRRFTVPHTPQQNGLAERKNRTLVETARCLLLQSGLPASFWAEAIHTANYIRNRCYSETVGCTPFEKWTGRKPSISHMRSFGEKNHVLNKSPTKGKFDRRGLEGIFLGYSDDSKAFRVWLTKAKKIIASRDVKFSGTSGNPSPSSEISTGGGNQISATKENTVDLLTELKVATPEVNETANEDHDDAAQDIDIHEVPDSSLNEEPDFYGFPSSNEDTNEFEKFDFTLPSSSQSDDVSPNDRITYRRRHDEDTTESAMSAREVDFGEALRGPDKAAWFRAIQEEIKCLIDNDTWTVVKKPSNARLVGCRTVLRNKLNPDGSLCRRKARLVAQGFSQIPGVDFLETFAPVARLDSLRILSAIAAKHDLKLYQSDVVTAYLHGELHTELFMQPPKMLAEILGSIATSEKDSTTVNKAKAMLADLKKGKPIACKLKKAIYGLRQSGRRWHEKINNALMKLGLRPTESDPCLYVDSRDKFTFVLLYVDDILFASNNESRVREIKKNLAREFNLKDMGLATYCLGIEIEQTGTSISLCQSGYIGKILSRFGMADCKPVSTPITTGIKLEPNKSHKSDSLPYRELIGALMYLSVGIRPDITHAVSWLSQFNSCFDKTHWAAAKRVLRYLKGTSNVKLVYSKDKDGLKGFADADWGSDISDRRSYTGYVFTLSNGAVSWYSKKQKSVALSSTESEYMSLSDASKEAIYLSRLLKELGFSHSAKTVLYNDNQSAGKLATNPIFHARSKHIDIRAHFVRDALKSGKFELKYLPTEEMTADILTKALPKAKTEFCVRSLGLI</sequence>
<dbReference type="GO" id="GO:0042575">
    <property type="term" value="C:DNA polymerase complex"/>
    <property type="evidence" value="ECO:0007669"/>
    <property type="project" value="UniProtKB-ARBA"/>
</dbReference>
<dbReference type="GO" id="GO:0004190">
    <property type="term" value="F:aspartic-type endopeptidase activity"/>
    <property type="evidence" value="ECO:0007669"/>
    <property type="project" value="UniProtKB-KW"/>
</dbReference>
<feature type="domain" description="Integrase catalytic" evidence="6">
    <location>
        <begin position="524"/>
        <end position="697"/>
    </location>
</feature>
<dbReference type="EMBL" id="JBJJXI010000123">
    <property type="protein sequence ID" value="KAL3389292.1"/>
    <property type="molecule type" value="Genomic_DNA"/>
</dbReference>
<evidence type="ECO:0000256" key="1">
    <source>
        <dbReference type="ARBA" id="ARBA00022670"/>
    </source>
</evidence>
<dbReference type="InterPro" id="IPR001584">
    <property type="entry name" value="Integrase_cat-core"/>
</dbReference>
<name>A0ABD2W9Z2_9HYME</name>
<gene>
    <name evidence="7" type="ORF">TKK_015540</name>
</gene>
<feature type="region of interest" description="Disordered" evidence="5">
    <location>
        <begin position="758"/>
        <end position="781"/>
    </location>
</feature>
<evidence type="ECO:0000256" key="5">
    <source>
        <dbReference type="SAM" id="MobiDB-lite"/>
    </source>
</evidence>
<dbReference type="Pfam" id="PF07727">
    <property type="entry name" value="RVT_2"/>
    <property type="match status" value="1"/>
</dbReference>
<dbReference type="GO" id="GO:0006508">
    <property type="term" value="P:proteolysis"/>
    <property type="evidence" value="ECO:0007669"/>
    <property type="project" value="UniProtKB-KW"/>
</dbReference>
<keyword evidence="2" id="KW-0479">Metal-binding</keyword>
<reference evidence="7 8" key="1">
    <citation type="journal article" date="2024" name="bioRxiv">
        <title>A reference genome for Trichogramma kaykai: A tiny desert-dwelling parasitoid wasp with competing sex-ratio distorters.</title>
        <authorList>
            <person name="Culotta J."/>
            <person name="Lindsey A.R."/>
        </authorList>
    </citation>
    <scope>NUCLEOTIDE SEQUENCE [LARGE SCALE GENOMIC DNA]</scope>
    <source>
        <strain evidence="7 8">KSX58</strain>
    </source>
</reference>
<evidence type="ECO:0000256" key="3">
    <source>
        <dbReference type="ARBA" id="ARBA00022750"/>
    </source>
</evidence>
<dbReference type="Gene3D" id="3.30.420.10">
    <property type="entry name" value="Ribonuclease H-like superfamily/Ribonuclease H"/>
    <property type="match status" value="1"/>
</dbReference>
<dbReference type="SUPFAM" id="SSF56672">
    <property type="entry name" value="DNA/RNA polymerases"/>
    <property type="match status" value="1"/>
</dbReference>
<dbReference type="InterPro" id="IPR039537">
    <property type="entry name" value="Retrotran_Ty1/copia-like"/>
</dbReference>
<dbReference type="CDD" id="cd09272">
    <property type="entry name" value="RNase_HI_RT_Ty1"/>
    <property type="match status" value="1"/>
</dbReference>
<protein>
    <recommendedName>
        <fullName evidence="6">Integrase catalytic domain-containing protein</fullName>
    </recommendedName>
</protein>
<dbReference type="InterPro" id="IPR012337">
    <property type="entry name" value="RNaseH-like_sf"/>
</dbReference>
<dbReference type="Proteomes" id="UP001627154">
    <property type="component" value="Unassembled WGS sequence"/>
</dbReference>
<keyword evidence="4" id="KW-0378">Hydrolase</keyword>
<dbReference type="PROSITE" id="PS50994">
    <property type="entry name" value="INTEGRASE"/>
    <property type="match status" value="1"/>
</dbReference>
<evidence type="ECO:0000256" key="2">
    <source>
        <dbReference type="ARBA" id="ARBA00022723"/>
    </source>
</evidence>
<dbReference type="PANTHER" id="PTHR42648">
    <property type="entry name" value="TRANSPOSASE, PUTATIVE-RELATED"/>
    <property type="match status" value="1"/>
</dbReference>
<dbReference type="InterPro" id="IPR054722">
    <property type="entry name" value="PolX-like_BBD"/>
</dbReference>
<keyword evidence="1" id="KW-0645">Protease</keyword>
<organism evidence="7 8">
    <name type="scientific">Trichogramma kaykai</name>
    <dbReference type="NCBI Taxonomy" id="54128"/>
    <lineage>
        <taxon>Eukaryota</taxon>
        <taxon>Metazoa</taxon>
        <taxon>Ecdysozoa</taxon>
        <taxon>Arthropoda</taxon>
        <taxon>Hexapoda</taxon>
        <taxon>Insecta</taxon>
        <taxon>Pterygota</taxon>
        <taxon>Neoptera</taxon>
        <taxon>Endopterygota</taxon>
        <taxon>Hymenoptera</taxon>
        <taxon>Apocrita</taxon>
        <taxon>Proctotrupomorpha</taxon>
        <taxon>Chalcidoidea</taxon>
        <taxon>Trichogrammatidae</taxon>
        <taxon>Trichogramma</taxon>
    </lineage>
</organism>
<dbReference type="InterPro" id="IPR043502">
    <property type="entry name" value="DNA/RNA_pol_sf"/>
</dbReference>
<dbReference type="Pfam" id="PF00665">
    <property type="entry name" value="rve"/>
    <property type="match status" value="1"/>
</dbReference>
<keyword evidence="8" id="KW-1185">Reference proteome</keyword>
<dbReference type="InterPro" id="IPR036397">
    <property type="entry name" value="RNaseH_sf"/>
</dbReference>
<dbReference type="Pfam" id="PF14223">
    <property type="entry name" value="Retrotran_gag_2"/>
    <property type="match status" value="1"/>
</dbReference>
<evidence type="ECO:0000256" key="4">
    <source>
        <dbReference type="ARBA" id="ARBA00022801"/>
    </source>
</evidence>
<dbReference type="PANTHER" id="PTHR42648:SF28">
    <property type="entry name" value="TRANSPOSON-ENCODED PROTEIN WITH RIBONUCLEASE H-LIKE AND RETROVIRUS ZINC FINGER-LIKE DOMAINS"/>
    <property type="match status" value="1"/>
</dbReference>
<dbReference type="Pfam" id="PF25597">
    <property type="entry name" value="SH3_retrovirus"/>
    <property type="match status" value="1"/>
</dbReference>
<dbReference type="InterPro" id="IPR025724">
    <property type="entry name" value="GAG-pre-integrase_dom"/>
</dbReference>
<dbReference type="InterPro" id="IPR057670">
    <property type="entry name" value="SH3_retrovirus"/>
</dbReference>